<keyword evidence="4" id="KW-1185">Reference proteome</keyword>
<dbReference type="Proteomes" id="UP001284537">
    <property type="component" value="Unassembled WGS sequence"/>
</dbReference>
<feature type="domain" description="Rhodanese" evidence="2">
    <location>
        <begin position="85"/>
        <end position="173"/>
    </location>
</feature>
<accession>A0ABU4UC55</accession>
<name>A0ABU4UC55_9GAMM</name>
<dbReference type="SMART" id="SM00450">
    <property type="entry name" value="RHOD"/>
    <property type="match status" value="1"/>
</dbReference>
<dbReference type="SUPFAM" id="SSF52821">
    <property type="entry name" value="Rhodanese/Cell cycle control phosphatase"/>
    <property type="match status" value="1"/>
</dbReference>
<protein>
    <submittedName>
        <fullName evidence="3">Rhodanese-like domain-containing protein</fullName>
    </submittedName>
</protein>
<evidence type="ECO:0000256" key="1">
    <source>
        <dbReference type="SAM" id="SignalP"/>
    </source>
</evidence>
<evidence type="ECO:0000313" key="4">
    <source>
        <dbReference type="Proteomes" id="UP001284537"/>
    </source>
</evidence>
<sequence length="301" mass="33160">MKVRLRLFWLIKSLLVLPACAAAGSNNAADGDFESCSEIEVRPQSLEKFGLPALEDLDQGRFKPGTVKLENPAFVSAEQVKSLPASADLLWVDIREDKPDAGATIPNSIHIPARDLAGKVFLRNKALLLFDNGFAAARNLDLLGQLQAAGFNNVRVLAGGLNAWRHAGGVVSGDSLIHATLDQVSPAQFYAEREFSDIKLLDFSRQAPDKKSDDDLRRLLRQAVAGPGERQVAAARILLMTDAGLDYDRFRRIADKAGLPPLYFLQGGKQGYRTYLQRQLAVWNRPAEKQGKIVTCGRRRR</sequence>
<dbReference type="InterPro" id="IPR001763">
    <property type="entry name" value="Rhodanese-like_dom"/>
</dbReference>
<dbReference type="Pfam" id="PF00581">
    <property type="entry name" value="Rhodanese"/>
    <property type="match status" value="1"/>
</dbReference>
<organism evidence="3 4">
    <name type="scientific">Methylomonas defluvii</name>
    <dbReference type="NCBI Taxonomy" id="3045149"/>
    <lineage>
        <taxon>Bacteria</taxon>
        <taxon>Pseudomonadati</taxon>
        <taxon>Pseudomonadota</taxon>
        <taxon>Gammaproteobacteria</taxon>
        <taxon>Methylococcales</taxon>
        <taxon>Methylococcaceae</taxon>
        <taxon>Methylomonas</taxon>
    </lineage>
</organism>
<gene>
    <name evidence="3" type="ORF">QLH52_05595</name>
</gene>
<dbReference type="RefSeq" id="WP_319960850.1">
    <property type="nucleotide sequence ID" value="NZ_JAXARY010000004.1"/>
</dbReference>
<keyword evidence="1" id="KW-0732">Signal</keyword>
<comment type="caution">
    <text evidence="3">The sequence shown here is derived from an EMBL/GenBank/DDBJ whole genome shotgun (WGS) entry which is preliminary data.</text>
</comment>
<feature type="chain" id="PRO_5046000872" evidence="1">
    <location>
        <begin position="29"/>
        <end position="301"/>
    </location>
</feature>
<dbReference type="InterPro" id="IPR036873">
    <property type="entry name" value="Rhodanese-like_dom_sf"/>
</dbReference>
<dbReference type="CDD" id="cd00158">
    <property type="entry name" value="RHOD"/>
    <property type="match status" value="1"/>
</dbReference>
<feature type="signal peptide" evidence="1">
    <location>
        <begin position="1"/>
        <end position="28"/>
    </location>
</feature>
<proteinExistence type="predicted"/>
<dbReference type="EMBL" id="JAXARY010000004">
    <property type="protein sequence ID" value="MDX8126746.1"/>
    <property type="molecule type" value="Genomic_DNA"/>
</dbReference>
<dbReference type="PROSITE" id="PS50206">
    <property type="entry name" value="RHODANESE_3"/>
    <property type="match status" value="1"/>
</dbReference>
<dbReference type="Gene3D" id="3.40.250.10">
    <property type="entry name" value="Rhodanese-like domain"/>
    <property type="match status" value="1"/>
</dbReference>
<evidence type="ECO:0000313" key="3">
    <source>
        <dbReference type="EMBL" id="MDX8126746.1"/>
    </source>
</evidence>
<reference evidence="3 4" key="1">
    <citation type="submission" date="2023-11" db="EMBL/GenBank/DDBJ databases">
        <authorList>
            <person name="Ouyang M.-Y."/>
        </authorList>
    </citation>
    <scope>NUCLEOTIDE SEQUENCE [LARGE SCALE GENOMIC DNA]</scope>
    <source>
        <strain evidence="3 4">OY6</strain>
    </source>
</reference>
<evidence type="ECO:0000259" key="2">
    <source>
        <dbReference type="PROSITE" id="PS50206"/>
    </source>
</evidence>